<dbReference type="PROSITE" id="PS51257">
    <property type="entry name" value="PROKAR_LIPOPROTEIN"/>
    <property type="match status" value="1"/>
</dbReference>
<evidence type="ECO:0000313" key="4">
    <source>
        <dbReference type="Proteomes" id="UP001144323"/>
    </source>
</evidence>
<gene>
    <name evidence="3" type="ORF">LMG27198_04580</name>
</gene>
<dbReference type="Proteomes" id="UP001144323">
    <property type="component" value="Unassembled WGS sequence"/>
</dbReference>
<feature type="chain" id="PRO_5040729972" description="Lipoprotein" evidence="2">
    <location>
        <begin position="22"/>
        <end position="114"/>
    </location>
</feature>
<feature type="region of interest" description="Disordered" evidence="1">
    <location>
        <begin position="20"/>
        <end position="48"/>
    </location>
</feature>
<keyword evidence="4" id="KW-1185">Reference proteome</keyword>
<reference evidence="3" key="1">
    <citation type="journal article" date="2023" name="Int. J. Syst. Evol. Microbiol.">
        <title>Methylocystis iwaonis sp. nov., a type II methane-oxidizing bacterium from surface soil of a rice paddy field in Japan, and emended description of the genus Methylocystis (ex Whittenbury et al. 1970) Bowman et al. 1993.</title>
        <authorList>
            <person name="Kaise H."/>
            <person name="Sawadogo J.B."/>
            <person name="Alam M.S."/>
            <person name="Ueno C."/>
            <person name="Dianou D."/>
            <person name="Shinjo R."/>
            <person name="Asakawa S."/>
        </authorList>
    </citation>
    <scope>NUCLEOTIDE SEQUENCE</scope>
    <source>
        <strain evidence="3">LMG27198</strain>
    </source>
</reference>
<dbReference type="EMBL" id="BSEC01000001">
    <property type="protein sequence ID" value="GLI91466.1"/>
    <property type="molecule type" value="Genomic_DNA"/>
</dbReference>
<accession>A0A9W6GR30</accession>
<sequence>MRLSACLAAVLAGAALSGCNAPRQTGPVIDPTGPQRPAPASQQPLPEGAGCSAAIARYRSVMENDLSMGHVNQSVYGQIQGEISEAASACAAGQDAKATSLVRASKARHGYPGG</sequence>
<dbReference type="AlphaFoldDB" id="A0A9W6GR30"/>
<evidence type="ECO:0000313" key="3">
    <source>
        <dbReference type="EMBL" id="GLI91466.1"/>
    </source>
</evidence>
<evidence type="ECO:0008006" key="5">
    <source>
        <dbReference type="Google" id="ProtNLM"/>
    </source>
</evidence>
<evidence type="ECO:0000256" key="2">
    <source>
        <dbReference type="SAM" id="SignalP"/>
    </source>
</evidence>
<keyword evidence="2" id="KW-0732">Signal</keyword>
<comment type="caution">
    <text evidence="3">The sequence shown here is derived from an EMBL/GenBank/DDBJ whole genome shotgun (WGS) entry which is preliminary data.</text>
</comment>
<proteinExistence type="predicted"/>
<organism evidence="3 4">
    <name type="scientific">Methylocystis echinoides</name>
    <dbReference type="NCBI Taxonomy" id="29468"/>
    <lineage>
        <taxon>Bacteria</taxon>
        <taxon>Pseudomonadati</taxon>
        <taxon>Pseudomonadota</taxon>
        <taxon>Alphaproteobacteria</taxon>
        <taxon>Hyphomicrobiales</taxon>
        <taxon>Methylocystaceae</taxon>
        <taxon>Methylocystis</taxon>
    </lineage>
</organism>
<protein>
    <recommendedName>
        <fullName evidence="5">Lipoprotein</fullName>
    </recommendedName>
</protein>
<name>A0A9W6GR30_9HYPH</name>
<feature type="signal peptide" evidence="2">
    <location>
        <begin position="1"/>
        <end position="21"/>
    </location>
</feature>
<evidence type="ECO:0000256" key="1">
    <source>
        <dbReference type="SAM" id="MobiDB-lite"/>
    </source>
</evidence>
<dbReference type="RefSeq" id="WP_281800119.1">
    <property type="nucleotide sequence ID" value="NZ_BSEC01000001.1"/>
</dbReference>